<dbReference type="Pfam" id="PF13365">
    <property type="entry name" value="Trypsin_2"/>
    <property type="match status" value="1"/>
</dbReference>
<dbReference type="AlphaFoldDB" id="A0A380E2R7"/>
<organism evidence="7 8">
    <name type="scientific">Staphylococcus aureus</name>
    <dbReference type="NCBI Taxonomy" id="1280"/>
    <lineage>
        <taxon>Bacteria</taxon>
        <taxon>Bacillati</taxon>
        <taxon>Bacillota</taxon>
        <taxon>Bacilli</taxon>
        <taxon>Bacillales</taxon>
        <taxon>Staphylococcaceae</taxon>
        <taxon>Staphylococcus</taxon>
    </lineage>
</organism>
<dbReference type="EMBL" id="UHAQ01000004">
    <property type="protein sequence ID" value="SUK95563.1"/>
    <property type="molecule type" value="Genomic_DNA"/>
</dbReference>
<evidence type="ECO:0000256" key="1">
    <source>
        <dbReference type="ARBA" id="ARBA00010541"/>
    </source>
</evidence>
<dbReference type="InterPro" id="IPR036034">
    <property type="entry name" value="PDZ_sf"/>
</dbReference>
<dbReference type="GO" id="GO:0006508">
    <property type="term" value="P:proteolysis"/>
    <property type="evidence" value="ECO:0007669"/>
    <property type="project" value="UniProtKB-KW"/>
</dbReference>
<evidence type="ECO:0000256" key="4">
    <source>
        <dbReference type="ARBA" id="ARBA00022801"/>
    </source>
</evidence>
<dbReference type="Gene3D" id="2.40.10.10">
    <property type="entry name" value="Trypsin-like serine proteases"/>
    <property type="match status" value="1"/>
</dbReference>
<dbReference type="EC" id="3.4.21.107" evidence="7"/>
<keyword evidence="5" id="KW-0720">Serine protease</keyword>
<dbReference type="PANTHER" id="PTHR43343">
    <property type="entry name" value="PEPTIDASE S12"/>
    <property type="match status" value="1"/>
</dbReference>
<dbReference type="InterPro" id="IPR043504">
    <property type="entry name" value="Peptidase_S1_PA_chymotrypsin"/>
</dbReference>
<evidence type="ECO:0000313" key="7">
    <source>
        <dbReference type="EMBL" id="SUK95563.1"/>
    </source>
</evidence>
<reference evidence="7 8" key="1">
    <citation type="submission" date="2018-06" db="EMBL/GenBank/DDBJ databases">
        <authorList>
            <consortium name="Pathogen Informatics"/>
            <person name="Doyle S."/>
        </authorList>
    </citation>
    <scope>NUCLEOTIDE SEQUENCE [LARGE SCALE GENOMIC DNA]</scope>
    <source>
        <strain evidence="7 8">NCTC5664</strain>
    </source>
</reference>
<keyword evidence="3" id="KW-0812">Transmembrane</keyword>
<dbReference type="Proteomes" id="UP000254502">
    <property type="component" value="Unassembled WGS sequence"/>
</dbReference>
<keyword evidence="2 7" id="KW-0645">Protease</keyword>
<evidence type="ECO:0000256" key="3">
    <source>
        <dbReference type="ARBA" id="ARBA00022692"/>
    </source>
</evidence>
<dbReference type="SUPFAM" id="SSF50494">
    <property type="entry name" value="Trypsin-like serine proteases"/>
    <property type="match status" value="1"/>
</dbReference>
<name>A0A380E2R7_STAAU</name>
<dbReference type="PRINTS" id="PR00834">
    <property type="entry name" value="PROTEASES2C"/>
</dbReference>
<evidence type="ECO:0000256" key="2">
    <source>
        <dbReference type="ARBA" id="ARBA00022670"/>
    </source>
</evidence>
<proteinExistence type="inferred from homology"/>
<keyword evidence="6" id="KW-1133">Transmembrane helix</keyword>
<keyword evidence="6" id="KW-0472">Membrane</keyword>
<comment type="similarity">
    <text evidence="1">Belongs to the peptidase S1C family.</text>
</comment>
<keyword evidence="4 7" id="KW-0378">Hydrolase</keyword>
<dbReference type="PANTHER" id="PTHR43343:SF3">
    <property type="entry name" value="PROTEASE DO-LIKE 8, CHLOROPLASTIC"/>
    <property type="match status" value="1"/>
</dbReference>
<dbReference type="EC" id="3.4.21.-" evidence="7"/>
<dbReference type="InterPro" id="IPR001940">
    <property type="entry name" value="Peptidase_S1C"/>
</dbReference>
<dbReference type="InterPro" id="IPR051201">
    <property type="entry name" value="Chloro_Bact_Ser_Proteases"/>
</dbReference>
<evidence type="ECO:0000256" key="5">
    <source>
        <dbReference type="ARBA" id="ARBA00022825"/>
    </source>
</evidence>
<protein>
    <submittedName>
        <fullName evidence="7">Serine protease, DegP/HtrA, do-like protein</fullName>
        <ecNumber evidence="7">3.4.21.-</ecNumber>
        <ecNumber evidence="7">3.4.21.107</ecNumber>
    </submittedName>
</protein>
<dbReference type="GO" id="GO:0004252">
    <property type="term" value="F:serine-type endopeptidase activity"/>
    <property type="evidence" value="ECO:0007669"/>
    <property type="project" value="InterPro"/>
</dbReference>
<gene>
    <name evidence="7" type="primary">degP_2</name>
    <name evidence="7" type="ORF">NCTC5664_03756</name>
</gene>
<sequence length="189" mass="20280">MGNPLGLQFANSVTSGIISASERTIDAETTGGNTKVSVLQTDAAINPGNSGGALVDINGNLVGINSMKIAATQVEGIGFAIPSNEVKVTIEQLVKHGKIDRPSIGIGLINLKDVPEEEREQLHTDSEDGIYVAKADSDIDLKKVILLQKLMARKLKDDVDLRSYLYENKKPGESVTVTVIRDGKQKKLK</sequence>
<evidence type="ECO:0000313" key="8">
    <source>
        <dbReference type="Proteomes" id="UP000254502"/>
    </source>
</evidence>
<accession>A0A380E2R7</accession>
<dbReference type="Gene3D" id="2.30.42.10">
    <property type="match status" value="1"/>
</dbReference>
<dbReference type="InterPro" id="IPR009003">
    <property type="entry name" value="Peptidase_S1_PA"/>
</dbReference>
<evidence type="ECO:0000256" key="6">
    <source>
        <dbReference type="ARBA" id="ARBA00022989"/>
    </source>
</evidence>